<dbReference type="GO" id="GO:0046872">
    <property type="term" value="F:metal ion binding"/>
    <property type="evidence" value="ECO:0007669"/>
    <property type="project" value="UniProtKB-KW"/>
</dbReference>
<proteinExistence type="predicted"/>
<comment type="cofactor">
    <cofactor evidence="1">
        <name>a divalent metal cation</name>
        <dbReference type="ChEBI" id="CHEBI:60240"/>
    </cofactor>
</comment>
<evidence type="ECO:0000256" key="1">
    <source>
        <dbReference type="ARBA" id="ARBA00001968"/>
    </source>
</evidence>
<comment type="caution">
    <text evidence="4">The sequence shown here is derived from an EMBL/GenBank/DDBJ whole genome shotgun (WGS) entry which is preliminary data.</text>
</comment>
<gene>
    <name evidence="4" type="ORF">F8M41_003010</name>
</gene>
<dbReference type="EMBL" id="WTPW01001260">
    <property type="protein sequence ID" value="KAF0445903.1"/>
    <property type="molecule type" value="Genomic_DNA"/>
</dbReference>
<feature type="domain" description="DDE Tnp4" evidence="3">
    <location>
        <begin position="48"/>
        <end position="131"/>
    </location>
</feature>
<dbReference type="AlphaFoldDB" id="A0A8H4A6U9"/>
<evidence type="ECO:0000313" key="4">
    <source>
        <dbReference type="EMBL" id="KAF0445903.1"/>
    </source>
</evidence>
<dbReference type="Proteomes" id="UP000439903">
    <property type="component" value="Unassembled WGS sequence"/>
</dbReference>
<sequence>MAFNFQQNQFFTEAAELSNVKIQLAVTLYRLGAPSTIWNISILFGIAEGEEYLLADLAYPLLPFIIIPFKVLDGPQQQQQINYNIKHSKTKVVVEQAFGRLKARFLFLKEMRIRDPPKGIEIIDTILILHNFIEKHEDAWEQSDYDNSQIEIQPKEDCELIDQTLESNNIIQKEYTKIKRQNLLEL</sequence>
<reference evidence="4 5" key="1">
    <citation type="journal article" date="2019" name="Environ. Microbiol.">
        <title>At the nexus of three kingdoms: the genome of the mycorrhizal fungus Gigaspora margarita provides insights into plant, endobacterial and fungal interactions.</title>
        <authorList>
            <person name="Venice F."/>
            <person name="Ghignone S."/>
            <person name="Salvioli di Fossalunga A."/>
            <person name="Amselem J."/>
            <person name="Novero M."/>
            <person name="Xianan X."/>
            <person name="Sedzielewska Toro K."/>
            <person name="Morin E."/>
            <person name="Lipzen A."/>
            <person name="Grigoriev I.V."/>
            <person name="Henrissat B."/>
            <person name="Martin F.M."/>
            <person name="Bonfante P."/>
        </authorList>
    </citation>
    <scope>NUCLEOTIDE SEQUENCE [LARGE SCALE GENOMIC DNA]</scope>
    <source>
        <strain evidence="4 5">BEG34</strain>
    </source>
</reference>
<dbReference type="InterPro" id="IPR027806">
    <property type="entry name" value="HARBI1_dom"/>
</dbReference>
<keyword evidence="5" id="KW-1185">Reference proteome</keyword>
<organism evidence="4 5">
    <name type="scientific">Gigaspora margarita</name>
    <dbReference type="NCBI Taxonomy" id="4874"/>
    <lineage>
        <taxon>Eukaryota</taxon>
        <taxon>Fungi</taxon>
        <taxon>Fungi incertae sedis</taxon>
        <taxon>Mucoromycota</taxon>
        <taxon>Glomeromycotina</taxon>
        <taxon>Glomeromycetes</taxon>
        <taxon>Diversisporales</taxon>
        <taxon>Gigasporaceae</taxon>
        <taxon>Gigaspora</taxon>
    </lineage>
</organism>
<evidence type="ECO:0000259" key="3">
    <source>
        <dbReference type="Pfam" id="PF13359"/>
    </source>
</evidence>
<dbReference type="Pfam" id="PF13359">
    <property type="entry name" value="DDE_Tnp_4"/>
    <property type="match status" value="1"/>
</dbReference>
<protein>
    <submittedName>
        <fullName evidence="4">Putative nuclease harbi1</fullName>
    </submittedName>
</protein>
<name>A0A8H4A6U9_GIGMA</name>
<evidence type="ECO:0000313" key="5">
    <source>
        <dbReference type="Proteomes" id="UP000439903"/>
    </source>
</evidence>
<dbReference type="OrthoDB" id="2406405at2759"/>
<keyword evidence="2" id="KW-0479">Metal-binding</keyword>
<accession>A0A8H4A6U9</accession>
<evidence type="ECO:0000256" key="2">
    <source>
        <dbReference type="ARBA" id="ARBA00022723"/>
    </source>
</evidence>